<proteinExistence type="predicted"/>
<accession>A0A845MFV2</accession>
<dbReference type="InterPro" id="IPR023286">
    <property type="entry name" value="ABATE_dom_sf"/>
</dbReference>
<comment type="caution">
    <text evidence="2">The sequence shown here is derived from an EMBL/GenBank/DDBJ whole genome shotgun (WGS) entry which is preliminary data.</text>
</comment>
<evidence type="ECO:0000313" key="3">
    <source>
        <dbReference type="Proteomes" id="UP000445696"/>
    </source>
</evidence>
<dbReference type="EMBL" id="WTVA01000003">
    <property type="protein sequence ID" value="MZR22512.1"/>
    <property type="molecule type" value="Genomic_DNA"/>
</dbReference>
<sequence>MKKRRGRFVARIDALVKSGVVNREGFYTLGGRLAIDFANSYKRVGRDREGISSFEDLLTFMKSHHLLHEDEASDLHMFHFQNPARCQKVVETLVDLRHTFRKVLTDVAEGWPVSTDFFEDINRRLADFKSYHKVQPTEAGMELKTVIDENGPEKLMFPIIHDIADFLTSDHVEKTRACAGDDCDLYFVNQSRNGRRRWCSMSTCGNRAKVNAYLKRQEA</sequence>
<dbReference type="AlphaFoldDB" id="A0A845MFV2"/>
<dbReference type="InterPro" id="IPR010852">
    <property type="entry name" value="ABATE"/>
</dbReference>
<organism evidence="2 3">
    <name type="scientific">Sneathiella chungangensis</name>
    <dbReference type="NCBI Taxonomy" id="1418234"/>
    <lineage>
        <taxon>Bacteria</taxon>
        <taxon>Pseudomonadati</taxon>
        <taxon>Pseudomonadota</taxon>
        <taxon>Alphaproteobacteria</taxon>
        <taxon>Sneathiellales</taxon>
        <taxon>Sneathiellaceae</taxon>
        <taxon>Sneathiella</taxon>
    </lineage>
</organism>
<evidence type="ECO:0000259" key="1">
    <source>
        <dbReference type="Pfam" id="PF11706"/>
    </source>
</evidence>
<evidence type="ECO:0000313" key="2">
    <source>
        <dbReference type="EMBL" id="MZR22512.1"/>
    </source>
</evidence>
<dbReference type="InterPro" id="IPR021005">
    <property type="entry name" value="Znf_CGNR"/>
</dbReference>
<dbReference type="Gene3D" id="1.10.3300.10">
    <property type="entry name" value="Jann2411-like domain"/>
    <property type="match status" value="1"/>
</dbReference>
<dbReference type="PANTHER" id="PTHR35525">
    <property type="entry name" value="BLL6575 PROTEIN"/>
    <property type="match status" value="1"/>
</dbReference>
<dbReference type="Pfam" id="PF11706">
    <property type="entry name" value="zf-CGNR"/>
    <property type="match status" value="1"/>
</dbReference>
<feature type="domain" description="Zinc finger CGNR" evidence="1">
    <location>
        <begin position="176"/>
        <end position="217"/>
    </location>
</feature>
<dbReference type="PANTHER" id="PTHR35525:SF3">
    <property type="entry name" value="BLL6575 PROTEIN"/>
    <property type="match status" value="1"/>
</dbReference>
<keyword evidence="3" id="KW-1185">Reference proteome</keyword>
<protein>
    <recommendedName>
        <fullName evidence="1">Zinc finger CGNR domain-containing protein</fullName>
    </recommendedName>
</protein>
<dbReference type="SUPFAM" id="SSF160904">
    <property type="entry name" value="Jann2411-like"/>
    <property type="match status" value="1"/>
</dbReference>
<gene>
    <name evidence="2" type="ORF">GQF03_09215</name>
</gene>
<reference evidence="2 3" key="1">
    <citation type="journal article" date="2014" name="Int. J. Syst. Evol. Microbiol.">
        <title>Sneathiella chungangensis sp. nov., isolated from a marine sand, and emended description of the genus Sneathiella.</title>
        <authorList>
            <person name="Siamphan C."/>
            <person name="Kim H."/>
            <person name="Lee J.S."/>
            <person name="Kim W."/>
        </authorList>
    </citation>
    <scope>NUCLEOTIDE SEQUENCE [LARGE SCALE GENOMIC DNA]</scope>
    <source>
        <strain evidence="2 3">KCTC 32476</strain>
    </source>
</reference>
<name>A0A845MFV2_9PROT</name>
<dbReference type="Pfam" id="PF07336">
    <property type="entry name" value="ABATE"/>
    <property type="match status" value="1"/>
</dbReference>
<dbReference type="Proteomes" id="UP000445696">
    <property type="component" value="Unassembled WGS sequence"/>
</dbReference>